<dbReference type="CDD" id="cd15203">
    <property type="entry name" value="7tmA_NPYR-like"/>
    <property type="match status" value="1"/>
</dbReference>
<evidence type="ECO:0000259" key="11">
    <source>
        <dbReference type="PROSITE" id="PS50262"/>
    </source>
</evidence>
<feature type="transmembrane region" description="Helical" evidence="10">
    <location>
        <begin position="314"/>
        <end position="334"/>
    </location>
</feature>
<evidence type="ECO:0000256" key="10">
    <source>
        <dbReference type="SAM" id="Phobius"/>
    </source>
</evidence>
<dbReference type="PANTHER" id="PTHR24235">
    <property type="entry name" value="NEUROPEPTIDE Y RECEPTOR"/>
    <property type="match status" value="1"/>
</dbReference>
<dbReference type="Proteomes" id="UP000887540">
    <property type="component" value="Unplaced"/>
</dbReference>
<keyword evidence="12" id="KW-1185">Reference proteome</keyword>
<evidence type="ECO:0000256" key="7">
    <source>
        <dbReference type="ARBA" id="ARBA00023170"/>
    </source>
</evidence>
<evidence type="ECO:0000256" key="2">
    <source>
        <dbReference type="ARBA" id="ARBA00010663"/>
    </source>
</evidence>
<dbReference type="InterPro" id="IPR000276">
    <property type="entry name" value="GPCR_Rhodpsn"/>
</dbReference>
<keyword evidence="4 10" id="KW-1133">Transmembrane helix</keyword>
<keyword evidence="8" id="KW-0807">Transducer</keyword>
<dbReference type="Gene3D" id="1.20.1070.10">
    <property type="entry name" value="Rhodopsin 7-helix transmembrane proteins"/>
    <property type="match status" value="1"/>
</dbReference>
<feature type="transmembrane region" description="Helical" evidence="10">
    <location>
        <begin position="276"/>
        <end position="294"/>
    </location>
</feature>
<feature type="compositionally biased region" description="Polar residues" evidence="9">
    <location>
        <begin position="399"/>
        <end position="409"/>
    </location>
</feature>
<feature type="transmembrane region" description="Helical" evidence="10">
    <location>
        <begin position="224"/>
        <end position="244"/>
    </location>
</feature>
<dbReference type="InterPro" id="IPR017452">
    <property type="entry name" value="GPCR_Rhodpsn_7TM"/>
</dbReference>
<dbReference type="GO" id="GO:0004983">
    <property type="term" value="F:neuropeptide Y receptor activity"/>
    <property type="evidence" value="ECO:0007669"/>
    <property type="project" value="InterPro"/>
</dbReference>
<dbReference type="Pfam" id="PF00001">
    <property type="entry name" value="7tm_1"/>
    <property type="match status" value="1"/>
</dbReference>
<feature type="transmembrane region" description="Helical" evidence="10">
    <location>
        <begin position="123"/>
        <end position="145"/>
    </location>
</feature>
<evidence type="ECO:0000256" key="3">
    <source>
        <dbReference type="ARBA" id="ARBA00022692"/>
    </source>
</evidence>
<name>A0A914E6F0_9BILA</name>
<feature type="domain" description="G-protein coupled receptors family 1 profile" evidence="11">
    <location>
        <begin position="58"/>
        <end position="331"/>
    </location>
</feature>
<feature type="transmembrane region" description="Helical" evidence="10">
    <location>
        <begin position="45"/>
        <end position="67"/>
    </location>
</feature>
<evidence type="ECO:0000256" key="8">
    <source>
        <dbReference type="ARBA" id="ARBA00023224"/>
    </source>
</evidence>
<reference evidence="13" key="1">
    <citation type="submission" date="2022-11" db="UniProtKB">
        <authorList>
            <consortium name="WormBaseParasite"/>
        </authorList>
    </citation>
    <scope>IDENTIFICATION</scope>
</reference>
<evidence type="ECO:0000256" key="1">
    <source>
        <dbReference type="ARBA" id="ARBA00004141"/>
    </source>
</evidence>
<feature type="transmembrane region" description="Helical" evidence="10">
    <location>
        <begin position="157"/>
        <end position="176"/>
    </location>
</feature>
<dbReference type="SMART" id="SM01381">
    <property type="entry name" value="7TM_GPCR_Srsx"/>
    <property type="match status" value="1"/>
</dbReference>
<evidence type="ECO:0000256" key="4">
    <source>
        <dbReference type="ARBA" id="ARBA00022989"/>
    </source>
</evidence>
<dbReference type="GO" id="GO:0016020">
    <property type="term" value="C:membrane"/>
    <property type="evidence" value="ECO:0007669"/>
    <property type="project" value="UniProtKB-SubCell"/>
</dbReference>
<feature type="transmembrane region" description="Helical" evidence="10">
    <location>
        <begin position="79"/>
        <end position="103"/>
    </location>
</feature>
<dbReference type="PROSITE" id="PS50262">
    <property type="entry name" value="G_PROTEIN_RECEP_F1_2"/>
    <property type="match status" value="1"/>
</dbReference>
<dbReference type="PANTHER" id="PTHR24235:SF1">
    <property type="entry name" value="G-PROTEIN COUPLED RECEPTORS FAMILY 1 PROFILE DOMAIN-CONTAINING PROTEIN"/>
    <property type="match status" value="1"/>
</dbReference>
<evidence type="ECO:0000256" key="5">
    <source>
        <dbReference type="ARBA" id="ARBA00023040"/>
    </source>
</evidence>
<feature type="region of interest" description="Disordered" evidence="9">
    <location>
        <begin position="377"/>
        <end position="426"/>
    </location>
</feature>
<dbReference type="SUPFAM" id="SSF81321">
    <property type="entry name" value="Family A G protein-coupled receptor-like"/>
    <property type="match status" value="1"/>
</dbReference>
<keyword evidence="3 10" id="KW-0812">Transmembrane</keyword>
<dbReference type="PRINTS" id="PR01012">
    <property type="entry name" value="NRPEPTIDEYR"/>
</dbReference>
<evidence type="ECO:0000256" key="9">
    <source>
        <dbReference type="SAM" id="MobiDB-lite"/>
    </source>
</evidence>
<dbReference type="PRINTS" id="PR00237">
    <property type="entry name" value="GPCRRHODOPSN"/>
</dbReference>
<proteinExistence type="inferred from homology"/>
<evidence type="ECO:0000313" key="12">
    <source>
        <dbReference type="Proteomes" id="UP000887540"/>
    </source>
</evidence>
<evidence type="ECO:0000313" key="13">
    <source>
        <dbReference type="WBParaSite" id="ACRNAN_scaffold5664.g29075.t1"/>
    </source>
</evidence>
<feature type="compositionally biased region" description="Basic and acidic residues" evidence="9">
    <location>
        <begin position="410"/>
        <end position="420"/>
    </location>
</feature>
<evidence type="ECO:0000256" key="6">
    <source>
        <dbReference type="ARBA" id="ARBA00023136"/>
    </source>
</evidence>
<sequence>MKMSDLTLNGSPSGNWTEIQCEWFDEIYEIQNNFYWRHPGAGNILILYALVCIFGALANFFVILCFLRTPRLRNLRNYFIVNLAVSDLLLCVITAPSTVYFTLNLFWPFGDPACQATVSLQAVNMFVSCLTLVLIAMDRCLLTLCPVQWKLAAKAPFACYSVVWLMSILAGMPYFFAVSAVDIKEFAPWDAPYTELMLNLCHTVRPQMCLEKSGDLLPFSRKEYTLTVLAIQYILPLTALGVAYSQVGSTIRKRNKFSTTLDKRRRNYLNQKNRKAMLLLLLLVIVYAIAWLPINAYNVLNVLDLIQFSQFKYIFCHLIGMTSTCVNPIMYALINDNFRNAFLSILQPLFGSCTKYIAVSPPQHTTYSYSYMNGNGTKKGESPHKKLIHDTSEEAQRTPLITLTPVTKSPTREEVSKSEEQNSVTV</sequence>
<keyword evidence="5" id="KW-0297">G-protein coupled receptor</keyword>
<dbReference type="AlphaFoldDB" id="A0A914E6F0"/>
<organism evidence="12 13">
    <name type="scientific">Acrobeloides nanus</name>
    <dbReference type="NCBI Taxonomy" id="290746"/>
    <lineage>
        <taxon>Eukaryota</taxon>
        <taxon>Metazoa</taxon>
        <taxon>Ecdysozoa</taxon>
        <taxon>Nematoda</taxon>
        <taxon>Chromadorea</taxon>
        <taxon>Rhabditida</taxon>
        <taxon>Tylenchina</taxon>
        <taxon>Cephalobomorpha</taxon>
        <taxon>Cephaloboidea</taxon>
        <taxon>Cephalobidae</taxon>
        <taxon>Acrobeloides</taxon>
    </lineage>
</organism>
<keyword evidence="6 10" id="KW-0472">Membrane</keyword>
<comment type="similarity">
    <text evidence="2">Belongs to the G-protein coupled receptor 1 family.</text>
</comment>
<feature type="compositionally biased region" description="Basic and acidic residues" evidence="9">
    <location>
        <begin position="378"/>
        <end position="396"/>
    </location>
</feature>
<protein>
    <submittedName>
        <fullName evidence="13">G-protein coupled receptors family 1 profile domain-containing protein</fullName>
    </submittedName>
</protein>
<keyword evidence="7" id="KW-0675">Receptor</keyword>
<dbReference type="WBParaSite" id="ACRNAN_scaffold5664.g29075.t1">
    <property type="protein sequence ID" value="ACRNAN_scaffold5664.g29075.t1"/>
    <property type="gene ID" value="ACRNAN_scaffold5664.g29075"/>
</dbReference>
<dbReference type="InterPro" id="IPR000611">
    <property type="entry name" value="NPY_rcpt"/>
</dbReference>
<accession>A0A914E6F0</accession>
<comment type="subcellular location">
    <subcellularLocation>
        <location evidence="1">Membrane</location>
        <topology evidence="1">Multi-pass membrane protein</topology>
    </subcellularLocation>
</comment>